<evidence type="ECO:0000313" key="2">
    <source>
        <dbReference type="Proteomes" id="UP001597389"/>
    </source>
</evidence>
<dbReference type="EMBL" id="JBHUJB010000013">
    <property type="protein sequence ID" value="MFD2157809.1"/>
    <property type="molecule type" value="Genomic_DNA"/>
</dbReference>
<dbReference type="Gene3D" id="2.60.40.10">
    <property type="entry name" value="Immunoglobulins"/>
    <property type="match status" value="1"/>
</dbReference>
<dbReference type="InterPro" id="IPR003961">
    <property type="entry name" value="FN3_dom"/>
</dbReference>
<gene>
    <name evidence="1" type="ORF">ACFSW8_02735</name>
</gene>
<keyword evidence="2" id="KW-1185">Reference proteome</keyword>
<accession>A0ABW4Z7C6</accession>
<comment type="caution">
    <text evidence="1">The sequence shown here is derived from an EMBL/GenBank/DDBJ whole genome shotgun (WGS) entry which is preliminary data.</text>
</comment>
<dbReference type="Proteomes" id="UP001597389">
    <property type="component" value="Unassembled WGS sequence"/>
</dbReference>
<dbReference type="InterPro" id="IPR021862">
    <property type="entry name" value="DUF3472"/>
</dbReference>
<reference evidence="2" key="1">
    <citation type="journal article" date="2019" name="Int. J. Syst. Evol. Microbiol.">
        <title>The Global Catalogue of Microorganisms (GCM) 10K type strain sequencing project: providing services to taxonomists for standard genome sequencing and annotation.</title>
        <authorList>
            <consortium name="The Broad Institute Genomics Platform"/>
            <consortium name="The Broad Institute Genome Sequencing Center for Infectious Disease"/>
            <person name="Wu L."/>
            <person name="Ma J."/>
        </authorList>
    </citation>
    <scope>NUCLEOTIDE SEQUENCE [LARGE SCALE GENOMIC DNA]</scope>
    <source>
        <strain evidence="2">CCUG 57942</strain>
    </source>
</reference>
<evidence type="ECO:0000313" key="1">
    <source>
        <dbReference type="EMBL" id="MFD2157809.1"/>
    </source>
</evidence>
<dbReference type="InterPro" id="IPR013783">
    <property type="entry name" value="Ig-like_fold"/>
</dbReference>
<dbReference type="InterPro" id="IPR036116">
    <property type="entry name" value="FN3_sf"/>
</dbReference>
<organism evidence="1 2">
    <name type="scientific">Rubritalea tangerina</name>
    <dbReference type="NCBI Taxonomy" id="430798"/>
    <lineage>
        <taxon>Bacteria</taxon>
        <taxon>Pseudomonadati</taxon>
        <taxon>Verrucomicrobiota</taxon>
        <taxon>Verrucomicrobiia</taxon>
        <taxon>Verrucomicrobiales</taxon>
        <taxon>Rubritaleaceae</taxon>
        <taxon>Rubritalea</taxon>
    </lineage>
</organism>
<proteinExistence type="predicted"/>
<dbReference type="CDD" id="cd00063">
    <property type="entry name" value="FN3"/>
    <property type="match status" value="1"/>
</dbReference>
<dbReference type="Pfam" id="PF11958">
    <property type="entry name" value="DUF3472"/>
    <property type="match status" value="1"/>
</dbReference>
<protein>
    <submittedName>
        <fullName evidence="1">DUF3472 domain-containing protein</fullName>
    </submittedName>
</protein>
<name>A0ABW4Z7C6_9BACT</name>
<dbReference type="RefSeq" id="WP_377177379.1">
    <property type="nucleotide sequence ID" value="NZ_JBHUJB010000013.1"/>
</dbReference>
<sequence>MKMKTSVLGVMILGVAQVVWAEGIIERKSADGSRFYQGEKAEQGVLRLDANNGFFDKGSFRALGKEVVENPDEKALIKSHSASLQSLKAGNAGAARWYFLMEKAGAVQIMLQFQNPRDLGKLQEWEVGVGGRQQAFKVNPLEGQQHVQVEIPLSEGVQTLSLSLLSGDVDGVLESVVLKGESVQSAQLLRARWRPAAVHARYSSKSCPKTRMWVFETRNDLPSSNYSPITTSFGYFGASFDADQRASGGLNFSMWAASQHAEKVPSLERMPHLIASGNPEAQFSGFGHEGSGVKIRGWEPFSHRPKSVIQALRVETSEGMDTFYGYIYDEPSESWKLFASAMRPQKHVKDEGGSYLRVGSFCEVPGPPQRERTGDQRRQVARRGWFYGADGKWHAIDTIHLGSKGEISSKAVGVAKDGWLTMATGGIEMTRPAVSATRAEAMALPDYLKGEKERQLWKLPVGFKGGEVLSVRPQAASVMYSLEGLEAGAQAKLYYGTVDCLSFVARALHGTEKKGVSKDFLGEGRVWQESTQFQSVINGANRFEIKGLKPATQYYFRLYVKHGGGQSWAYKSGQFTTPAE</sequence>
<dbReference type="SUPFAM" id="SSF49265">
    <property type="entry name" value="Fibronectin type III"/>
    <property type="match status" value="1"/>
</dbReference>